<evidence type="ECO:0000313" key="1">
    <source>
        <dbReference type="EMBL" id="KAH7329021.1"/>
    </source>
</evidence>
<dbReference type="EMBL" id="JAGPNK010000001">
    <property type="protein sequence ID" value="KAH7329021.1"/>
    <property type="molecule type" value="Genomic_DNA"/>
</dbReference>
<protein>
    <submittedName>
        <fullName evidence="1">Uncharacterized protein</fullName>
    </submittedName>
</protein>
<evidence type="ECO:0000313" key="2">
    <source>
        <dbReference type="Proteomes" id="UP000813444"/>
    </source>
</evidence>
<proteinExistence type="predicted"/>
<keyword evidence="2" id="KW-1185">Reference proteome</keyword>
<dbReference type="AlphaFoldDB" id="A0A8K0T458"/>
<sequence length="75" mass="8545">MCGGPRCWITIRFTVEAFSIVVILVEALPFWQGKYSRFSYPSRGSLRLFLTASCRKVSNMIWTNGPKPTVPGECW</sequence>
<gene>
    <name evidence="1" type="ORF">B0I35DRAFT_33669</name>
</gene>
<comment type="caution">
    <text evidence="1">The sequence shown here is derived from an EMBL/GenBank/DDBJ whole genome shotgun (WGS) entry which is preliminary data.</text>
</comment>
<reference evidence="1" key="1">
    <citation type="journal article" date="2021" name="Nat. Commun.">
        <title>Genetic determinants of endophytism in the Arabidopsis root mycobiome.</title>
        <authorList>
            <person name="Mesny F."/>
            <person name="Miyauchi S."/>
            <person name="Thiergart T."/>
            <person name="Pickel B."/>
            <person name="Atanasova L."/>
            <person name="Karlsson M."/>
            <person name="Huettel B."/>
            <person name="Barry K.W."/>
            <person name="Haridas S."/>
            <person name="Chen C."/>
            <person name="Bauer D."/>
            <person name="Andreopoulos W."/>
            <person name="Pangilinan J."/>
            <person name="LaButti K."/>
            <person name="Riley R."/>
            <person name="Lipzen A."/>
            <person name="Clum A."/>
            <person name="Drula E."/>
            <person name="Henrissat B."/>
            <person name="Kohler A."/>
            <person name="Grigoriev I.V."/>
            <person name="Martin F.M."/>
            <person name="Hacquard S."/>
        </authorList>
    </citation>
    <scope>NUCLEOTIDE SEQUENCE</scope>
    <source>
        <strain evidence="1">MPI-CAGE-CH-0235</strain>
    </source>
</reference>
<dbReference type="Proteomes" id="UP000813444">
    <property type="component" value="Unassembled WGS sequence"/>
</dbReference>
<accession>A0A8K0T458</accession>
<organism evidence="1 2">
    <name type="scientific">Stachybotrys elegans</name>
    <dbReference type="NCBI Taxonomy" id="80388"/>
    <lineage>
        <taxon>Eukaryota</taxon>
        <taxon>Fungi</taxon>
        <taxon>Dikarya</taxon>
        <taxon>Ascomycota</taxon>
        <taxon>Pezizomycotina</taxon>
        <taxon>Sordariomycetes</taxon>
        <taxon>Hypocreomycetidae</taxon>
        <taxon>Hypocreales</taxon>
        <taxon>Stachybotryaceae</taxon>
        <taxon>Stachybotrys</taxon>
    </lineage>
</organism>
<name>A0A8K0T458_9HYPO</name>